<evidence type="ECO:0000313" key="4">
    <source>
        <dbReference type="EMBL" id="KUP05864.1"/>
    </source>
</evidence>
<evidence type="ECO:0000256" key="2">
    <source>
        <dbReference type="SAM" id="Phobius"/>
    </source>
</evidence>
<gene>
    <name evidence="4" type="ORF">Q75_10780</name>
</gene>
<comment type="caution">
    <text evidence="4">The sequence shown here is derived from an EMBL/GenBank/DDBJ whole genome shotgun (WGS) entry which is preliminary data.</text>
</comment>
<dbReference type="PANTHER" id="PTHR21666:SF274">
    <property type="entry name" value="STAGE IV SPORULATION PROTEIN FA"/>
    <property type="match status" value="1"/>
</dbReference>
<dbReference type="STRING" id="1150625.Q75_10780"/>
<sequence length="252" mass="28179">MGNRADEIRKRIAKRKRENSSGERHSSTTHDESQYDTYGPPHTSYGSHSEKELHPLFKKEVFLFKVLLSAVMVLSVAVLYRMDAPYFNDARGFVQNTMENEFQFAMISEFYEEQFGQPLALFPESPNESTEVTKEEVALPAVGKVIENFESNGKGIMVQTAPQLPVEAMKGGLVVFAGKKDDLGETVIIQHSDKSETWYGHLEDIQVNAYEAVSAGAAIGTVSTNTEGQGEFYFAIKQDQAFIDPIQVMTFD</sequence>
<dbReference type="Gene3D" id="2.70.70.10">
    <property type="entry name" value="Glucose Permease (Domain IIA)"/>
    <property type="match status" value="1"/>
</dbReference>
<evidence type="ECO:0000256" key="1">
    <source>
        <dbReference type="SAM" id="MobiDB-lite"/>
    </source>
</evidence>
<feature type="compositionally biased region" description="Basic and acidic residues" evidence="1">
    <location>
        <begin position="18"/>
        <end position="33"/>
    </location>
</feature>
<dbReference type="GO" id="GO:0004222">
    <property type="term" value="F:metalloendopeptidase activity"/>
    <property type="evidence" value="ECO:0007669"/>
    <property type="project" value="TreeGrafter"/>
</dbReference>
<feature type="transmembrane region" description="Helical" evidence="2">
    <location>
        <begin position="61"/>
        <end position="80"/>
    </location>
</feature>
<dbReference type="SUPFAM" id="SSF51261">
    <property type="entry name" value="Duplicated hybrid motif"/>
    <property type="match status" value="1"/>
</dbReference>
<dbReference type="PATRIC" id="fig|1150625.3.peg.2293"/>
<feature type="domain" description="M23ase beta-sheet core" evidence="3">
    <location>
        <begin position="154"/>
        <end position="245"/>
    </location>
</feature>
<dbReference type="AlphaFoldDB" id="A0A147K739"/>
<keyword evidence="2" id="KW-0472">Membrane</keyword>
<dbReference type="InterPro" id="IPR050570">
    <property type="entry name" value="Cell_wall_metabolism_enzyme"/>
</dbReference>
<feature type="compositionally biased region" description="Basic and acidic residues" evidence="1">
    <location>
        <begin position="1"/>
        <end position="10"/>
    </location>
</feature>
<dbReference type="CDD" id="cd12797">
    <property type="entry name" value="M23_peptidase"/>
    <property type="match status" value="1"/>
</dbReference>
<name>A0A147K739_9BACI</name>
<proteinExistence type="predicted"/>
<dbReference type="PANTHER" id="PTHR21666">
    <property type="entry name" value="PEPTIDASE-RELATED"/>
    <property type="match status" value="1"/>
</dbReference>
<keyword evidence="5" id="KW-1185">Reference proteome</keyword>
<protein>
    <submittedName>
        <fullName evidence="4">Peptidase M23</fullName>
    </submittedName>
</protein>
<dbReference type="OrthoDB" id="2986589at2"/>
<dbReference type="InterPro" id="IPR011055">
    <property type="entry name" value="Dup_hybrid_motif"/>
</dbReference>
<dbReference type="RefSeq" id="WP_059351351.1">
    <property type="nucleotide sequence ID" value="NZ_LDYG01000032.1"/>
</dbReference>
<keyword evidence="2" id="KW-1133">Transmembrane helix</keyword>
<accession>A0A147K739</accession>
<organism evidence="4 5">
    <name type="scientific">Bacillus coahuilensis p1.1.43</name>
    <dbReference type="NCBI Taxonomy" id="1150625"/>
    <lineage>
        <taxon>Bacteria</taxon>
        <taxon>Bacillati</taxon>
        <taxon>Bacillota</taxon>
        <taxon>Bacilli</taxon>
        <taxon>Bacillales</taxon>
        <taxon>Bacillaceae</taxon>
        <taxon>Bacillus</taxon>
    </lineage>
</organism>
<keyword evidence="2" id="KW-0812">Transmembrane</keyword>
<dbReference type="Pfam" id="PF01551">
    <property type="entry name" value="Peptidase_M23"/>
    <property type="match status" value="1"/>
</dbReference>
<evidence type="ECO:0000313" key="5">
    <source>
        <dbReference type="Proteomes" id="UP000074108"/>
    </source>
</evidence>
<dbReference type="InterPro" id="IPR016047">
    <property type="entry name" value="M23ase_b-sheet_dom"/>
</dbReference>
<evidence type="ECO:0000259" key="3">
    <source>
        <dbReference type="Pfam" id="PF01551"/>
    </source>
</evidence>
<dbReference type="EMBL" id="LDYG01000032">
    <property type="protein sequence ID" value="KUP05864.1"/>
    <property type="molecule type" value="Genomic_DNA"/>
</dbReference>
<dbReference type="Proteomes" id="UP000074108">
    <property type="component" value="Unassembled WGS sequence"/>
</dbReference>
<reference evidence="4 5" key="1">
    <citation type="journal article" date="2016" name="Front. Microbiol.">
        <title>Microevolution Analysis of Bacillus coahuilensis Unveils Differences in Phosphorus Acquisition Strategies and Their Regulation.</title>
        <authorList>
            <person name="Gomez-Lunar Z."/>
            <person name="Hernandez-Gonzalez I."/>
            <person name="Rodriguez-Torres M.D."/>
            <person name="Souza V."/>
            <person name="Olmedo-Alvarez G."/>
        </authorList>
    </citation>
    <scope>NUCLEOTIDE SEQUENCE [LARGE SCALE GENOMIC DNA]</scope>
    <source>
        <strain evidence="5">p1.1.43</strain>
    </source>
</reference>
<feature type="region of interest" description="Disordered" evidence="1">
    <location>
        <begin position="1"/>
        <end position="49"/>
    </location>
</feature>